<dbReference type="InterPro" id="IPR023828">
    <property type="entry name" value="Peptidase_S8_Ser-AS"/>
</dbReference>
<evidence type="ECO:0000259" key="8">
    <source>
        <dbReference type="Pfam" id="PF00082"/>
    </source>
</evidence>
<dbReference type="Pfam" id="PF17766">
    <property type="entry name" value="fn3_6"/>
    <property type="match status" value="1"/>
</dbReference>
<dbReference type="PRINTS" id="PR00723">
    <property type="entry name" value="SUBTILISIN"/>
</dbReference>
<dbReference type="GO" id="GO:0006508">
    <property type="term" value="P:proteolysis"/>
    <property type="evidence" value="ECO:0007669"/>
    <property type="project" value="UniProtKB-KW"/>
</dbReference>
<comment type="similarity">
    <text evidence="1 7">Belongs to the peptidase S8 family.</text>
</comment>
<dbReference type="InterPro" id="IPR045051">
    <property type="entry name" value="SBT"/>
</dbReference>
<proteinExistence type="inferred from homology"/>
<dbReference type="PROSITE" id="PS00138">
    <property type="entry name" value="SUBTILASE_SER"/>
    <property type="match status" value="1"/>
</dbReference>
<dbReference type="InterPro" id="IPR015500">
    <property type="entry name" value="Peptidase_S8_subtilisin-rel"/>
</dbReference>
<evidence type="ECO:0000256" key="5">
    <source>
        <dbReference type="ARBA" id="ARBA00022825"/>
    </source>
</evidence>
<dbReference type="Gene3D" id="3.40.50.200">
    <property type="entry name" value="Peptidase S8/S53 domain"/>
    <property type="match status" value="1"/>
</dbReference>
<evidence type="ECO:0000256" key="6">
    <source>
        <dbReference type="PIRSR" id="PIRSR615500-1"/>
    </source>
</evidence>
<evidence type="ECO:0000259" key="10">
    <source>
        <dbReference type="Pfam" id="PF17766"/>
    </source>
</evidence>
<dbReference type="eggNOG" id="ENOG502R8FD">
    <property type="taxonomic scope" value="Eukaryota"/>
</dbReference>
<evidence type="ECO:0000256" key="4">
    <source>
        <dbReference type="ARBA" id="ARBA00022801"/>
    </source>
</evidence>
<evidence type="ECO:0000256" key="1">
    <source>
        <dbReference type="ARBA" id="ARBA00011073"/>
    </source>
</evidence>
<dbReference type="InterPro" id="IPR041469">
    <property type="entry name" value="Subtilisin-like_FN3"/>
</dbReference>
<dbReference type="EMBL" id="KD066945">
    <property type="protein sequence ID" value="EMS63596.1"/>
    <property type="molecule type" value="Genomic_DNA"/>
</dbReference>
<dbReference type="OMA" id="GAPMQAN"/>
<evidence type="ECO:0000256" key="7">
    <source>
        <dbReference type="PROSITE-ProRule" id="PRU01240"/>
    </source>
</evidence>
<dbReference type="InterPro" id="IPR037045">
    <property type="entry name" value="S8pro/Inhibitor_I9_sf"/>
</dbReference>
<evidence type="ECO:0000313" key="11">
    <source>
        <dbReference type="EMBL" id="EMS63596.1"/>
    </source>
</evidence>
<dbReference type="SUPFAM" id="SSF52743">
    <property type="entry name" value="Subtilisin-like"/>
    <property type="match status" value="1"/>
</dbReference>
<organism evidence="11">
    <name type="scientific">Triticum urartu</name>
    <name type="common">Red wild einkorn</name>
    <name type="synonym">Crithodium urartu</name>
    <dbReference type="NCBI Taxonomy" id="4572"/>
    <lineage>
        <taxon>Eukaryota</taxon>
        <taxon>Viridiplantae</taxon>
        <taxon>Streptophyta</taxon>
        <taxon>Embryophyta</taxon>
        <taxon>Tracheophyta</taxon>
        <taxon>Spermatophyta</taxon>
        <taxon>Magnoliopsida</taxon>
        <taxon>Liliopsida</taxon>
        <taxon>Poales</taxon>
        <taxon>Poaceae</taxon>
        <taxon>BOP clade</taxon>
        <taxon>Pooideae</taxon>
        <taxon>Triticodae</taxon>
        <taxon>Triticeae</taxon>
        <taxon>Triticinae</taxon>
        <taxon>Triticum</taxon>
    </lineage>
</organism>
<dbReference type="Gene3D" id="2.60.40.2310">
    <property type="match status" value="1"/>
</dbReference>
<feature type="domain" description="Subtilisin-like protease fibronectin type-III" evidence="10">
    <location>
        <begin position="670"/>
        <end position="766"/>
    </location>
</feature>
<dbReference type="MEROPS" id="S08.084"/>
<feature type="active site" description="Charge relay system" evidence="6 7">
    <location>
        <position position="247"/>
    </location>
</feature>
<keyword evidence="4 7" id="KW-0378">Hydrolase</keyword>
<dbReference type="CDD" id="cd04852">
    <property type="entry name" value="Peptidases_S8_3"/>
    <property type="match status" value="1"/>
</dbReference>
<name>M7ZVD1_TRIUA</name>
<dbReference type="InterPro" id="IPR034197">
    <property type="entry name" value="Peptidases_S8_3"/>
</dbReference>
<dbReference type="Gene3D" id="3.50.30.30">
    <property type="match status" value="1"/>
</dbReference>
<reference evidence="11" key="1">
    <citation type="journal article" date="2013" name="Nature">
        <title>Draft genome of the wheat A-genome progenitor Triticum urartu.</title>
        <authorList>
            <person name="Ling H.Q."/>
            <person name="Zhao S."/>
            <person name="Liu D."/>
            <person name="Wang J."/>
            <person name="Sun H."/>
            <person name="Zhang C."/>
            <person name="Fan H."/>
            <person name="Li D."/>
            <person name="Dong L."/>
            <person name="Tao Y."/>
            <person name="Gao C."/>
            <person name="Wu H."/>
            <person name="Li Y."/>
            <person name="Cui Y."/>
            <person name="Guo X."/>
            <person name="Zheng S."/>
            <person name="Wang B."/>
            <person name="Yu K."/>
            <person name="Liang Q."/>
            <person name="Yang W."/>
            <person name="Lou X."/>
            <person name="Chen J."/>
            <person name="Feng M."/>
            <person name="Jian J."/>
            <person name="Zhang X."/>
            <person name="Luo G."/>
            <person name="Jiang Y."/>
            <person name="Liu J."/>
            <person name="Wang Z."/>
            <person name="Sha Y."/>
            <person name="Zhang B."/>
            <person name="Wu H."/>
            <person name="Tang D."/>
            <person name="Shen Q."/>
            <person name="Xue P."/>
            <person name="Zou S."/>
            <person name="Wang X."/>
            <person name="Liu X."/>
            <person name="Wang F."/>
            <person name="Yang Y."/>
            <person name="An X."/>
            <person name="Dong Z."/>
            <person name="Zhang K."/>
            <person name="Zhang X."/>
            <person name="Luo M.C."/>
            <person name="Dvorak J."/>
            <person name="Tong Y."/>
            <person name="Wang J."/>
            <person name="Yang H."/>
            <person name="Li Z."/>
            <person name="Wang D."/>
            <person name="Zhang A."/>
            <person name="Wang J."/>
        </authorList>
    </citation>
    <scope>NUCLEOTIDE SEQUENCE</scope>
</reference>
<dbReference type="GO" id="GO:0004252">
    <property type="term" value="F:serine-type endopeptidase activity"/>
    <property type="evidence" value="ECO:0007669"/>
    <property type="project" value="UniProtKB-UniRule"/>
</dbReference>
<dbReference type="Gene3D" id="3.30.70.80">
    <property type="entry name" value="Peptidase S8 propeptide/proteinase inhibitor I9"/>
    <property type="match status" value="1"/>
</dbReference>
<dbReference type="STRING" id="4572.M7ZVD1"/>
<dbReference type="Pfam" id="PF05922">
    <property type="entry name" value="Inhibitor_I9"/>
    <property type="match status" value="1"/>
</dbReference>
<dbReference type="FunFam" id="3.40.50.200:FF:000006">
    <property type="entry name" value="Subtilisin-like protease SBT1.5"/>
    <property type="match status" value="1"/>
</dbReference>
<keyword evidence="3" id="KW-0732">Signal</keyword>
<dbReference type="SUPFAM" id="SSF54897">
    <property type="entry name" value="Protease propeptides/inhibitors"/>
    <property type="match status" value="1"/>
</dbReference>
<feature type="active site" description="Charge relay system" evidence="6 7">
    <location>
        <position position="568"/>
    </location>
</feature>
<evidence type="ECO:0000259" key="9">
    <source>
        <dbReference type="Pfam" id="PF05922"/>
    </source>
</evidence>
<dbReference type="InterPro" id="IPR010259">
    <property type="entry name" value="S8pro/Inhibitor_I9"/>
</dbReference>
<protein>
    <submittedName>
        <fullName evidence="11">Cucumisin</fullName>
    </submittedName>
</protein>
<dbReference type="PANTHER" id="PTHR10795">
    <property type="entry name" value="PROPROTEIN CONVERTASE SUBTILISIN/KEXIN"/>
    <property type="match status" value="1"/>
</dbReference>
<dbReference type="CDD" id="cd02120">
    <property type="entry name" value="PA_subtilisin_like"/>
    <property type="match status" value="1"/>
</dbReference>
<feature type="active site" description="Charge relay system" evidence="6 7">
    <location>
        <position position="177"/>
    </location>
</feature>
<dbReference type="InterPro" id="IPR000209">
    <property type="entry name" value="Peptidase_S8/S53_dom"/>
</dbReference>
<dbReference type="InterPro" id="IPR036852">
    <property type="entry name" value="Peptidase_S8/S53_dom_sf"/>
</dbReference>
<dbReference type="PROSITE" id="PS51892">
    <property type="entry name" value="SUBTILASE"/>
    <property type="match status" value="1"/>
</dbReference>
<feature type="domain" description="Peptidase S8/S53" evidence="8">
    <location>
        <begin position="168"/>
        <end position="613"/>
    </location>
</feature>
<sequence length="778" mass="83343">MARFSELRAPCLLLLLVFLLQSSLRLQLSQGLEQSQQRRLTSKANLVRSIPFIANQVYIVYLGERQQEDVSLVTSLHHDLLASVLGSKEAALESIVHSYRHGFSGFSAMLTESQARKIQKLPGVVSVKENTMVRMHTTRSWDFLGLSMGVDIKQEQQPNELLAAANHGDGMIIGVIDSGVWPESQSFADDGYGPPPSKWKGTCQTGANFSAHDCNRKLIGARWYAGADIDRRFLQGDFLSARDSHGHGTHPPPPAGGNVVHNTSFFGLAAGTARGGAPRARIAVYKACWGTCSTASVLKGIDHAIHDGVDVLSLSLGSTDEMAALGTLGAVARGVPVIMAAGNDGPTEQTVQNSSPWLLTVAATTVDRSFLTVITLGDNRQFVAQSMYVADKGGDEFSQLLYYFNDRCDLDYINSTDIHGKVVFCYTPGPGSVSPPPKYADIAATVRRNGGKGFIFSQNNLDSLDLYAIKGPALPCVPLDFKTSYQIAVYCNRIGIPKIKISTTRTTSGSEIVAPRIASFSSRGPSPIYPGVLKPDIAAPGVYILAAAAQSSAYKSLGVSYVFDSGTSMACPHISGIVALLKSVHPDWSPAALKSALMTTAHTMDSNGVPIEANGNRAKIADPFDYGAGSVNPTKAADPGLIYDISASDYLEFFNCPQGFGPNNNCTPPDLNLPSIAIPGLKTSVMVVRTVTNVGQPNAVYKAFLEPPPGVKMAVEPAVLVFSNARRVQSFKVTFRATRRIQGSYTFGSLAWHDGGAHLVRIPIAVRVVIEELYSDAS</sequence>
<evidence type="ECO:0000256" key="3">
    <source>
        <dbReference type="ARBA" id="ARBA00022729"/>
    </source>
</evidence>
<dbReference type="FunFam" id="3.30.70.80:FF:000002">
    <property type="entry name" value="Subtilisin-like protease SBT5.3"/>
    <property type="match status" value="1"/>
</dbReference>
<keyword evidence="5 7" id="KW-0720">Serine protease</keyword>
<keyword evidence="2 7" id="KW-0645">Protease</keyword>
<feature type="domain" description="Inhibitor I9" evidence="9">
    <location>
        <begin position="57"/>
        <end position="136"/>
    </location>
</feature>
<dbReference type="AlphaFoldDB" id="M7ZVD1"/>
<gene>
    <name evidence="11" type="ORF">TRIUR3_33853</name>
</gene>
<accession>M7ZVD1</accession>
<evidence type="ECO:0000256" key="2">
    <source>
        <dbReference type="ARBA" id="ARBA00022670"/>
    </source>
</evidence>
<dbReference type="Pfam" id="PF00082">
    <property type="entry name" value="Peptidase_S8"/>
    <property type="match status" value="1"/>
</dbReference>